<dbReference type="InterPro" id="IPR000719">
    <property type="entry name" value="Prot_kinase_dom"/>
</dbReference>
<evidence type="ECO:0000256" key="2">
    <source>
        <dbReference type="ARBA" id="ARBA00022840"/>
    </source>
</evidence>
<dbReference type="Pfam" id="PF07714">
    <property type="entry name" value="PK_Tyr_Ser-Thr"/>
    <property type="match status" value="1"/>
</dbReference>
<dbReference type="InterPro" id="IPR001245">
    <property type="entry name" value="Ser-Thr/Tyr_kinase_cat_dom"/>
</dbReference>
<name>A0ABN9DDX6_9NEOB</name>
<accession>A0ABN9DDX6</accession>
<keyword evidence="1" id="KW-0547">Nucleotide-binding</keyword>
<organism evidence="4 5">
    <name type="scientific">Staurois parvus</name>
    <dbReference type="NCBI Taxonomy" id="386267"/>
    <lineage>
        <taxon>Eukaryota</taxon>
        <taxon>Metazoa</taxon>
        <taxon>Chordata</taxon>
        <taxon>Craniata</taxon>
        <taxon>Vertebrata</taxon>
        <taxon>Euteleostomi</taxon>
        <taxon>Amphibia</taxon>
        <taxon>Batrachia</taxon>
        <taxon>Anura</taxon>
        <taxon>Neobatrachia</taxon>
        <taxon>Ranoidea</taxon>
        <taxon>Ranidae</taxon>
        <taxon>Staurois</taxon>
    </lineage>
</organism>
<reference evidence="4" key="1">
    <citation type="submission" date="2023-05" db="EMBL/GenBank/DDBJ databases">
        <authorList>
            <person name="Stuckert A."/>
        </authorList>
    </citation>
    <scope>NUCLEOTIDE SEQUENCE</scope>
</reference>
<comment type="caution">
    <text evidence="4">The sequence shown here is derived from an EMBL/GenBank/DDBJ whole genome shotgun (WGS) entry which is preliminary data.</text>
</comment>
<keyword evidence="2" id="KW-0067">ATP-binding</keyword>
<feature type="domain" description="Protein kinase" evidence="3">
    <location>
        <begin position="37"/>
        <end position="152"/>
    </location>
</feature>
<evidence type="ECO:0000313" key="5">
    <source>
        <dbReference type="Proteomes" id="UP001162483"/>
    </source>
</evidence>
<evidence type="ECO:0000259" key="3">
    <source>
        <dbReference type="PROSITE" id="PS50011"/>
    </source>
</evidence>
<protein>
    <recommendedName>
        <fullName evidence="3">Protein kinase domain-containing protein</fullName>
    </recommendedName>
</protein>
<evidence type="ECO:0000256" key="1">
    <source>
        <dbReference type="ARBA" id="ARBA00022741"/>
    </source>
</evidence>
<dbReference type="Gene3D" id="3.30.200.20">
    <property type="entry name" value="Phosphorylase Kinase, domain 1"/>
    <property type="match status" value="1"/>
</dbReference>
<dbReference type="Proteomes" id="UP001162483">
    <property type="component" value="Unassembled WGS sequence"/>
</dbReference>
<keyword evidence="5" id="KW-1185">Reference proteome</keyword>
<dbReference type="InterPro" id="IPR051681">
    <property type="entry name" value="Ser/Thr_Kinases-Pseudokinases"/>
</dbReference>
<dbReference type="PANTHER" id="PTHR44329:SF298">
    <property type="entry name" value="MIXED LINEAGE KINASE DOMAIN-LIKE PROTEIN"/>
    <property type="match status" value="1"/>
</dbReference>
<feature type="non-terminal residue" evidence="4">
    <location>
        <position position="152"/>
    </location>
</feature>
<dbReference type="PROSITE" id="PS50011">
    <property type="entry name" value="PROTEIN_KINASE_DOM"/>
    <property type="match status" value="1"/>
</dbReference>
<dbReference type="SUPFAM" id="SSF56112">
    <property type="entry name" value="Protein kinase-like (PK-like)"/>
    <property type="match status" value="1"/>
</dbReference>
<dbReference type="InterPro" id="IPR011009">
    <property type="entry name" value="Kinase-like_dom_sf"/>
</dbReference>
<sequence>MDAFVDQVDHNHQEILELLKEQNCPPWRIREIPATELKYGDVESTSNRYKMYKGMYNNNFVLIKVVLGELETDNEVVKSAFLKECETMKKYESPNILQVFGICIENMSNGPRYSLVTEYCEKGTLRDMLQREKDLNWEQKLMMVLDATSALY</sequence>
<evidence type="ECO:0000313" key="4">
    <source>
        <dbReference type="EMBL" id="CAI9570773.1"/>
    </source>
</evidence>
<proteinExistence type="predicted"/>
<gene>
    <name evidence="4" type="ORF">SPARVUS_LOCUS7144111</name>
</gene>
<dbReference type="EMBL" id="CATNWA010014348">
    <property type="protein sequence ID" value="CAI9570773.1"/>
    <property type="molecule type" value="Genomic_DNA"/>
</dbReference>
<dbReference type="PANTHER" id="PTHR44329">
    <property type="entry name" value="SERINE/THREONINE-PROTEIN KINASE TNNI3K-RELATED"/>
    <property type="match status" value="1"/>
</dbReference>